<evidence type="ECO:0000256" key="8">
    <source>
        <dbReference type="ARBA" id="ARBA00022840"/>
    </source>
</evidence>
<dbReference type="Pfam" id="PF07714">
    <property type="entry name" value="PK_Tyr_Ser-Thr"/>
    <property type="match status" value="1"/>
</dbReference>
<dbReference type="PANTHER" id="PTHR46008">
    <property type="entry name" value="LEAF RUST 10 DISEASE-RESISTANCE LOCUS RECEPTOR-LIKE PROTEIN KINASE-LIKE 1.4"/>
    <property type="match status" value="1"/>
</dbReference>
<keyword evidence="2" id="KW-0723">Serine/threonine-protein kinase</keyword>
<dbReference type="InterPro" id="IPR008271">
    <property type="entry name" value="Ser/Thr_kinase_AS"/>
</dbReference>
<dbReference type="Proteomes" id="UP000504603">
    <property type="component" value="Unplaced"/>
</dbReference>
<feature type="chain" id="PRO_5026961232" evidence="15">
    <location>
        <begin position="29"/>
        <end position="693"/>
    </location>
</feature>
<feature type="domain" description="Protein kinase" evidence="16">
    <location>
        <begin position="366"/>
        <end position="641"/>
    </location>
</feature>
<keyword evidence="17" id="KW-1185">Reference proteome</keyword>
<evidence type="ECO:0000313" key="18">
    <source>
        <dbReference type="RefSeq" id="XP_022133890.1"/>
    </source>
</evidence>
<dbReference type="GO" id="GO:0004674">
    <property type="term" value="F:protein serine/threonine kinase activity"/>
    <property type="evidence" value="ECO:0007669"/>
    <property type="project" value="UniProtKB-KW"/>
</dbReference>
<keyword evidence="10 14" id="KW-0472">Membrane</keyword>
<evidence type="ECO:0000256" key="2">
    <source>
        <dbReference type="ARBA" id="ARBA00022527"/>
    </source>
</evidence>
<dbReference type="Gene3D" id="3.30.200.20">
    <property type="entry name" value="Phosphorylase Kinase, domain 1"/>
    <property type="match status" value="1"/>
</dbReference>
<dbReference type="PROSITE" id="PS00107">
    <property type="entry name" value="PROTEIN_KINASE_ATP"/>
    <property type="match status" value="1"/>
</dbReference>
<evidence type="ECO:0000256" key="3">
    <source>
        <dbReference type="ARBA" id="ARBA00022679"/>
    </source>
</evidence>
<evidence type="ECO:0000259" key="16">
    <source>
        <dbReference type="PROSITE" id="PS50011"/>
    </source>
</evidence>
<dbReference type="GO" id="GO:0005886">
    <property type="term" value="C:plasma membrane"/>
    <property type="evidence" value="ECO:0007669"/>
    <property type="project" value="UniProtKB-ARBA"/>
</dbReference>
<evidence type="ECO:0000256" key="4">
    <source>
        <dbReference type="ARBA" id="ARBA00022692"/>
    </source>
</evidence>
<dbReference type="GO" id="GO:0005524">
    <property type="term" value="F:ATP binding"/>
    <property type="evidence" value="ECO:0007669"/>
    <property type="project" value="UniProtKB-UniRule"/>
</dbReference>
<dbReference type="PROSITE" id="PS00108">
    <property type="entry name" value="PROTEIN_KINASE_ST"/>
    <property type="match status" value="1"/>
</dbReference>
<feature type="signal peptide" evidence="15">
    <location>
        <begin position="1"/>
        <end position="28"/>
    </location>
</feature>
<evidence type="ECO:0000256" key="14">
    <source>
        <dbReference type="SAM" id="Phobius"/>
    </source>
</evidence>
<dbReference type="SUPFAM" id="SSF56112">
    <property type="entry name" value="Protein kinase-like (PK-like)"/>
    <property type="match status" value="1"/>
</dbReference>
<dbReference type="RefSeq" id="XP_022133890.1">
    <property type="nucleotide sequence ID" value="XM_022278198.1"/>
</dbReference>
<evidence type="ECO:0000256" key="12">
    <source>
        <dbReference type="PROSITE-ProRule" id="PRU10141"/>
    </source>
</evidence>
<dbReference type="PROSITE" id="PS50011">
    <property type="entry name" value="PROTEIN_KINASE_DOM"/>
    <property type="match status" value="1"/>
</dbReference>
<comment type="subcellular location">
    <subcellularLocation>
        <location evidence="1">Membrane</location>
        <topology evidence="1">Single-pass membrane protein</topology>
    </subcellularLocation>
</comment>
<dbReference type="AlphaFoldDB" id="A0A6J1BWI2"/>
<dbReference type="SMART" id="SM00220">
    <property type="entry name" value="S_TKc"/>
    <property type="match status" value="1"/>
</dbReference>
<evidence type="ECO:0000256" key="5">
    <source>
        <dbReference type="ARBA" id="ARBA00022729"/>
    </source>
</evidence>
<evidence type="ECO:0000256" key="7">
    <source>
        <dbReference type="ARBA" id="ARBA00022777"/>
    </source>
</evidence>
<dbReference type="CDD" id="cd12087">
    <property type="entry name" value="TM_EGFR-like"/>
    <property type="match status" value="1"/>
</dbReference>
<feature type="binding site" evidence="12">
    <location>
        <position position="394"/>
    </location>
    <ligand>
        <name>ATP</name>
        <dbReference type="ChEBI" id="CHEBI:30616"/>
    </ligand>
</feature>
<evidence type="ECO:0000256" key="1">
    <source>
        <dbReference type="ARBA" id="ARBA00004167"/>
    </source>
</evidence>
<dbReference type="PANTHER" id="PTHR46008:SF2">
    <property type="entry name" value="LEAF RUST 10 DISEASE-RESISTANCE LOCUS RECEPTOR-LIKE PROTEIN KINASE-LIKE 1.4"/>
    <property type="match status" value="1"/>
</dbReference>
<evidence type="ECO:0000256" key="11">
    <source>
        <dbReference type="ARBA" id="ARBA00023180"/>
    </source>
</evidence>
<evidence type="ECO:0000256" key="9">
    <source>
        <dbReference type="ARBA" id="ARBA00022989"/>
    </source>
</evidence>
<name>A0A6J1BWI2_MOMCH</name>
<dbReference type="InterPro" id="IPR001245">
    <property type="entry name" value="Ser-Thr/Tyr_kinase_cat_dom"/>
</dbReference>
<keyword evidence="8 12" id="KW-0067">ATP-binding</keyword>
<dbReference type="Pfam" id="PF14380">
    <property type="entry name" value="WAK_assoc"/>
    <property type="match status" value="1"/>
</dbReference>
<dbReference type="InterPro" id="IPR000719">
    <property type="entry name" value="Prot_kinase_dom"/>
</dbReference>
<keyword evidence="11" id="KW-0325">Glycoprotein</keyword>
<keyword evidence="6 12" id="KW-0547">Nucleotide-binding</keyword>
<keyword evidence="9 14" id="KW-1133">Transmembrane helix</keyword>
<dbReference type="InterPro" id="IPR032872">
    <property type="entry name" value="WAK_assoc_C"/>
</dbReference>
<sequence>MASRVFPSPLFHLLSPFLLLVLLNSAASSDYLEWFLNCERPNCEGNISLEIPLLRNNGTGFCGYAGPIKLYCEANYATIEIWGAKYQLLGFSQKDQILIIAELGFSSRFCMPDKNSPIQAMIPVSSDCEHPEIQRKPTCPGAELRYIPFENIAANADPHCVFSAVVPISSSSLKELDDLKKVAQDIKAKFHSKLKVDAQVCRSCSVPVGVCGYGLPSDQTRCYCHAPSTGFEVCPSSPSPVAEAPKTAPASGKKRQSNSRPLLIGVSIGGACLVAIILGCCIIFYLRRKKKHPIQSISREAPSPPPPPPLSDHLNKDLPPPPLLSSFQSHSIPSYPSSKSDLEKGGNNHKIQVFSYSELEKVTDKFNRSRELGDGGFGTVYYGKLYDGREVAVKRLYEHNCKRVEQFMNEVDILANLQHHNLVKLYGCTSRFSQGLLLVYEYIPNGTVADHLHGSRAKLGLLSWPLRLRIAIETANALAYLHHSDIIHRDVKTNNILLHNNFTVKVADFGLSRLFPTDVTHVSTAPQGTPGYVDPEYYQCYQLTTKSDVYSFGVVLIELISSLRAVDTDRKRHDINLSNMAVSKIQSRALNELVDPKLDFDTNDEVMRMTTSVAELAFRCLQQERYMRPSMEEVVEVLREIENDKSIAGMAEVVDIGVAADDVELTKNTTPSLSPNSVIVDNWVSSSTITNSL</sequence>
<evidence type="ECO:0000256" key="10">
    <source>
        <dbReference type="ARBA" id="ARBA00023136"/>
    </source>
</evidence>
<evidence type="ECO:0000313" key="17">
    <source>
        <dbReference type="Proteomes" id="UP000504603"/>
    </source>
</evidence>
<feature type="transmembrane region" description="Helical" evidence="14">
    <location>
        <begin position="262"/>
        <end position="286"/>
    </location>
</feature>
<keyword evidence="5 15" id="KW-0732">Signal</keyword>
<proteinExistence type="predicted"/>
<evidence type="ECO:0000256" key="13">
    <source>
        <dbReference type="SAM" id="MobiDB-lite"/>
    </source>
</evidence>
<keyword evidence="4 14" id="KW-0812">Transmembrane</keyword>
<keyword evidence="7" id="KW-0418">Kinase</keyword>
<reference evidence="18" key="1">
    <citation type="submission" date="2025-08" db="UniProtKB">
        <authorList>
            <consortium name="RefSeq"/>
        </authorList>
    </citation>
    <scope>IDENTIFICATION</scope>
    <source>
        <strain evidence="18">OHB3-1</strain>
    </source>
</reference>
<dbReference type="FunFam" id="1.10.510.10:FF:000161">
    <property type="entry name" value="Wall-associated receptor kinase-like 20"/>
    <property type="match status" value="1"/>
</dbReference>
<dbReference type="InterPro" id="IPR017441">
    <property type="entry name" value="Protein_kinase_ATP_BS"/>
</dbReference>
<dbReference type="InterPro" id="IPR011009">
    <property type="entry name" value="Kinase-like_dom_sf"/>
</dbReference>
<feature type="region of interest" description="Disordered" evidence="13">
    <location>
        <begin position="296"/>
        <end position="319"/>
    </location>
</feature>
<gene>
    <name evidence="18" type="primary">LOC111006329</name>
</gene>
<evidence type="ECO:0000256" key="6">
    <source>
        <dbReference type="ARBA" id="ARBA00022741"/>
    </source>
</evidence>
<organism evidence="17 18">
    <name type="scientific">Momordica charantia</name>
    <name type="common">Bitter gourd</name>
    <name type="synonym">Balsam pear</name>
    <dbReference type="NCBI Taxonomy" id="3673"/>
    <lineage>
        <taxon>Eukaryota</taxon>
        <taxon>Viridiplantae</taxon>
        <taxon>Streptophyta</taxon>
        <taxon>Embryophyta</taxon>
        <taxon>Tracheophyta</taxon>
        <taxon>Spermatophyta</taxon>
        <taxon>Magnoliopsida</taxon>
        <taxon>eudicotyledons</taxon>
        <taxon>Gunneridae</taxon>
        <taxon>Pentapetalae</taxon>
        <taxon>rosids</taxon>
        <taxon>fabids</taxon>
        <taxon>Cucurbitales</taxon>
        <taxon>Cucurbitaceae</taxon>
        <taxon>Momordiceae</taxon>
        <taxon>Momordica</taxon>
    </lineage>
</organism>
<dbReference type="Gene3D" id="1.10.510.10">
    <property type="entry name" value="Transferase(Phosphotransferase) domain 1"/>
    <property type="match status" value="1"/>
</dbReference>
<keyword evidence="3" id="KW-0808">Transferase</keyword>
<protein>
    <submittedName>
        <fullName evidence="18">LEAF RUST 10 DISEASE-RESISTANCE LOCUS RECEPTOR-LIKE PROTEIN KINASE-like 1.4 isoform X2</fullName>
    </submittedName>
</protein>
<evidence type="ECO:0000256" key="15">
    <source>
        <dbReference type="SAM" id="SignalP"/>
    </source>
</evidence>
<accession>A0A6J1BWI2</accession>
<dbReference type="GeneID" id="111006329"/>